<accession>A0A938BKD8</accession>
<sequence length="136" mass="14162">MPISALALNVDTATNRLNVEDKIWCYGYFTFGGSDTYATGGFDVTALIKARFGVSRVEALFFGNGISDSGSGGTHIGTGEAAARYEYSTGKVKLYLLGRLGAPGGTGTTTAQASEVEAANNAQVDAGRLDFWAICS</sequence>
<dbReference type="AlphaFoldDB" id="A0A938BKD8"/>
<comment type="caution">
    <text evidence="1">The sequence shown here is derived from an EMBL/GenBank/DDBJ whole genome shotgun (WGS) entry which is preliminary data.</text>
</comment>
<name>A0A938BKD8_9BACT</name>
<reference evidence="1 2" key="1">
    <citation type="submission" date="2019-03" db="EMBL/GenBank/DDBJ databases">
        <title>Lake Tanganyika Metagenome-Assembled Genomes (MAGs).</title>
        <authorList>
            <person name="Tran P."/>
        </authorList>
    </citation>
    <scope>NUCLEOTIDE SEQUENCE [LARGE SCALE GENOMIC DNA]</scope>
    <source>
        <strain evidence="1">K_DeepCast_65m_m2_236</strain>
    </source>
</reference>
<dbReference type="EMBL" id="VGJX01000125">
    <property type="protein sequence ID" value="MBM3274116.1"/>
    <property type="molecule type" value="Genomic_DNA"/>
</dbReference>
<evidence type="ECO:0000313" key="2">
    <source>
        <dbReference type="Proteomes" id="UP000703893"/>
    </source>
</evidence>
<protein>
    <submittedName>
        <fullName evidence="1">Uncharacterized protein</fullName>
    </submittedName>
</protein>
<proteinExistence type="predicted"/>
<organism evidence="1 2">
    <name type="scientific">Candidatus Tanganyikabacteria bacterium</name>
    <dbReference type="NCBI Taxonomy" id="2961651"/>
    <lineage>
        <taxon>Bacteria</taxon>
        <taxon>Bacillati</taxon>
        <taxon>Candidatus Sericytochromatia</taxon>
        <taxon>Candidatus Tanganyikabacteria</taxon>
    </lineage>
</organism>
<evidence type="ECO:0000313" key="1">
    <source>
        <dbReference type="EMBL" id="MBM3274116.1"/>
    </source>
</evidence>
<gene>
    <name evidence="1" type="ORF">FJZ00_03115</name>
</gene>
<dbReference type="Proteomes" id="UP000703893">
    <property type="component" value="Unassembled WGS sequence"/>
</dbReference>